<keyword evidence="1" id="KW-0812">Transmembrane</keyword>
<organism evidence="2 3">
    <name type="scientific">Acanthopleuribacter pedis</name>
    <dbReference type="NCBI Taxonomy" id="442870"/>
    <lineage>
        <taxon>Bacteria</taxon>
        <taxon>Pseudomonadati</taxon>
        <taxon>Acidobacteriota</taxon>
        <taxon>Holophagae</taxon>
        <taxon>Acanthopleuribacterales</taxon>
        <taxon>Acanthopleuribacteraceae</taxon>
        <taxon>Acanthopleuribacter</taxon>
    </lineage>
</organism>
<feature type="transmembrane region" description="Helical" evidence="1">
    <location>
        <begin position="80"/>
        <end position="101"/>
    </location>
</feature>
<sequence length="219" mass="25907">MNPPDQPKIAEEWFAEDEWSSLQEAWQSRQPEIAVDDHALLGKIKRRVRFNKIWNNLVIGNNLFWLLTFAYLAYYMMTNAPLVLALPYAVFLGPMMAYVTVADYRLRRQAGDIDHQQTRSYLDAAIQHCRVAIKLRRTLNWVYLYCVLFIIGYSWFYQTVENGRYANDGVTWIFTALVAFYVAWMFVSWRWQKHKQNELAKYENILAQYETDGALPELP</sequence>
<dbReference type="Proteomes" id="UP000664417">
    <property type="component" value="Unassembled WGS sequence"/>
</dbReference>
<evidence type="ECO:0000313" key="2">
    <source>
        <dbReference type="EMBL" id="MBO1318229.1"/>
    </source>
</evidence>
<keyword evidence="1" id="KW-0472">Membrane</keyword>
<dbReference type="RefSeq" id="WP_207857877.1">
    <property type="nucleotide sequence ID" value="NZ_JAFREP010000005.1"/>
</dbReference>
<reference evidence="2" key="1">
    <citation type="submission" date="2021-03" db="EMBL/GenBank/DDBJ databases">
        <authorList>
            <person name="Wang G."/>
        </authorList>
    </citation>
    <scope>NUCLEOTIDE SEQUENCE</scope>
    <source>
        <strain evidence="2">KCTC 12899</strain>
    </source>
</reference>
<keyword evidence="3" id="KW-1185">Reference proteome</keyword>
<evidence type="ECO:0000256" key="1">
    <source>
        <dbReference type="SAM" id="Phobius"/>
    </source>
</evidence>
<protein>
    <submittedName>
        <fullName evidence="2">Uncharacterized protein</fullName>
    </submittedName>
</protein>
<accession>A0A8J7Q7H3</accession>
<comment type="caution">
    <text evidence="2">The sequence shown here is derived from an EMBL/GenBank/DDBJ whole genome shotgun (WGS) entry which is preliminary data.</text>
</comment>
<feature type="transmembrane region" description="Helical" evidence="1">
    <location>
        <begin position="138"/>
        <end position="157"/>
    </location>
</feature>
<dbReference type="EMBL" id="JAFREP010000005">
    <property type="protein sequence ID" value="MBO1318229.1"/>
    <property type="molecule type" value="Genomic_DNA"/>
</dbReference>
<keyword evidence="1" id="KW-1133">Transmembrane helix</keyword>
<evidence type="ECO:0000313" key="3">
    <source>
        <dbReference type="Proteomes" id="UP000664417"/>
    </source>
</evidence>
<gene>
    <name evidence="2" type="ORF">J3U88_07170</name>
</gene>
<proteinExistence type="predicted"/>
<name>A0A8J7Q7H3_9BACT</name>
<dbReference type="AlphaFoldDB" id="A0A8J7Q7H3"/>
<feature type="transmembrane region" description="Helical" evidence="1">
    <location>
        <begin position="169"/>
        <end position="187"/>
    </location>
</feature>
<feature type="transmembrane region" description="Helical" evidence="1">
    <location>
        <begin position="53"/>
        <end position="74"/>
    </location>
</feature>